<accession>A0A813IBA5</accession>
<proteinExistence type="predicted"/>
<name>A0A813IBA5_POLGL</name>
<dbReference type="AlphaFoldDB" id="A0A813IBA5"/>
<comment type="caution">
    <text evidence="1">The sequence shown here is derived from an EMBL/GenBank/DDBJ whole genome shotgun (WGS) entry which is preliminary data.</text>
</comment>
<feature type="non-terminal residue" evidence="1">
    <location>
        <position position="1"/>
    </location>
</feature>
<feature type="non-terminal residue" evidence="1">
    <location>
        <position position="117"/>
    </location>
</feature>
<dbReference type="EMBL" id="CAJNNW010008219">
    <property type="protein sequence ID" value="CAE8649836.1"/>
    <property type="molecule type" value="Genomic_DNA"/>
</dbReference>
<evidence type="ECO:0000313" key="1">
    <source>
        <dbReference type="EMBL" id="CAE8649836.1"/>
    </source>
</evidence>
<gene>
    <name evidence="1" type="ORF">PGLA2088_LOCUS7780</name>
</gene>
<dbReference type="Proteomes" id="UP000626109">
    <property type="component" value="Unassembled WGS sequence"/>
</dbReference>
<protein>
    <submittedName>
        <fullName evidence="1">Uncharacterized protein</fullName>
    </submittedName>
</protein>
<sequence length="117" mass="12682">AAPSGVVEVFDMWCQWLDIAEEHFPLAQVLQLLTQGGEIFRSFLQFMARLSEPHRGELRGESSEDMLSEEEAMRRSCVAMQVACHALAGPSSSSLLDGTGGVILAAVCYELLGGLQP</sequence>
<organism evidence="1 2">
    <name type="scientific">Polarella glacialis</name>
    <name type="common">Dinoflagellate</name>
    <dbReference type="NCBI Taxonomy" id="89957"/>
    <lineage>
        <taxon>Eukaryota</taxon>
        <taxon>Sar</taxon>
        <taxon>Alveolata</taxon>
        <taxon>Dinophyceae</taxon>
        <taxon>Suessiales</taxon>
        <taxon>Suessiaceae</taxon>
        <taxon>Polarella</taxon>
    </lineage>
</organism>
<reference evidence="1" key="1">
    <citation type="submission" date="2021-02" db="EMBL/GenBank/DDBJ databases">
        <authorList>
            <person name="Dougan E. K."/>
            <person name="Rhodes N."/>
            <person name="Thang M."/>
            <person name="Chan C."/>
        </authorList>
    </citation>
    <scope>NUCLEOTIDE SEQUENCE</scope>
</reference>
<evidence type="ECO:0000313" key="2">
    <source>
        <dbReference type="Proteomes" id="UP000626109"/>
    </source>
</evidence>